<dbReference type="EMBL" id="CM047944">
    <property type="protein sequence ID" value="KAI9899362.1"/>
    <property type="molecule type" value="Genomic_DNA"/>
</dbReference>
<organism evidence="1 2">
    <name type="scientific">Trichothecium roseum</name>
    <dbReference type="NCBI Taxonomy" id="47278"/>
    <lineage>
        <taxon>Eukaryota</taxon>
        <taxon>Fungi</taxon>
        <taxon>Dikarya</taxon>
        <taxon>Ascomycota</taxon>
        <taxon>Pezizomycotina</taxon>
        <taxon>Sordariomycetes</taxon>
        <taxon>Hypocreomycetidae</taxon>
        <taxon>Hypocreales</taxon>
        <taxon>Hypocreales incertae sedis</taxon>
        <taxon>Trichothecium</taxon>
    </lineage>
</organism>
<accession>A0ACC0UYY2</accession>
<dbReference type="Proteomes" id="UP001163324">
    <property type="component" value="Chromosome 5"/>
</dbReference>
<keyword evidence="2" id="KW-1185">Reference proteome</keyword>
<proteinExistence type="predicted"/>
<comment type="caution">
    <text evidence="1">The sequence shown here is derived from an EMBL/GenBank/DDBJ whole genome shotgun (WGS) entry which is preliminary data.</text>
</comment>
<gene>
    <name evidence="1" type="ORF">N3K66_005823</name>
</gene>
<evidence type="ECO:0000313" key="2">
    <source>
        <dbReference type="Proteomes" id="UP001163324"/>
    </source>
</evidence>
<evidence type="ECO:0000313" key="1">
    <source>
        <dbReference type="EMBL" id="KAI9899362.1"/>
    </source>
</evidence>
<protein>
    <submittedName>
        <fullName evidence="1">Uncharacterized protein</fullName>
    </submittedName>
</protein>
<reference evidence="1" key="1">
    <citation type="submission" date="2022-10" db="EMBL/GenBank/DDBJ databases">
        <title>Complete Genome of Trichothecium roseum strain YXFP-22015, a Plant Pathogen Isolated from Citrus.</title>
        <authorList>
            <person name="Wang Y."/>
            <person name="Zhu L."/>
        </authorList>
    </citation>
    <scope>NUCLEOTIDE SEQUENCE</scope>
    <source>
        <strain evidence="1">YXFP-22015</strain>
    </source>
</reference>
<name>A0ACC0UYY2_9HYPO</name>
<sequence length="282" mass="32341">MNIVNPFKFGSDLWDPSNRFETSWLFNPWILFAIRALISTYCFTTRFVSMAISCTTSEYGCRDARRSFSYFTILTYWGLAFYFLFAAVHTATYALRGRPLLDSFPRPLQALHSAYYTTAVVFPFVVTVVYWAVLFAGPWFTDRVEAWENVSQHAANSAFALFEVLIPRTAPMPWVHIVWLLVLLGGYLGLAYVTYAAQGFYVYGFLDYEYVGSRGYVAAYCVGIAVGTIIVFALVRGIVWVRRWLTEDKMGMEGRFAKRPKWSNDQEMSSYGMRDEDVSRLG</sequence>